<accession>A0A1I2D4U2</accession>
<dbReference type="AlphaFoldDB" id="A0A1I2D4U2"/>
<reference evidence="1 2" key="1">
    <citation type="submission" date="2016-10" db="EMBL/GenBank/DDBJ databases">
        <authorList>
            <person name="de Groot N.N."/>
        </authorList>
    </citation>
    <scope>NUCLEOTIDE SEQUENCE [LARGE SCALE GENOMIC DNA]</scope>
    <source>
        <strain evidence="1 2">DSM 11443</strain>
    </source>
</reference>
<keyword evidence="2" id="KW-1185">Reference proteome</keyword>
<dbReference type="EMBL" id="FOMW01000010">
    <property type="protein sequence ID" value="SFE75548.1"/>
    <property type="molecule type" value="Genomic_DNA"/>
</dbReference>
<proteinExistence type="predicted"/>
<organism evidence="1 2">
    <name type="scientific">Sulfitobacter brevis</name>
    <dbReference type="NCBI Taxonomy" id="74348"/>
    <lineage>
        <taxon>Bacteria</taxon>
        <taxon>Pseudomonadati</taxon>
        <taxon>Pseudomonadota</taxon>
        <taxon>Alphaproteobacteria</taxon>
        <taxon>Rhodobacterales</taxon>
        <taxon>Roseobacteraceae</taxon>
        <taxon>Sulfitobacter</taxon>
    </lineage>
</organism>
<name>A0A1I2D4U2_9RHOB</name>
<evidence type="ECO:0000313" key="1">
    <source>
        <dbReference type="EMBL" id="SFE75548.1"/>
    </source>
</evidence>
<evidence type="ECO:0000313" key="2">
    <source>
        <dbReference type="Proteomes" id="UP000198977"/>
    </source>
</evidence>
<protein>
    <submittedName>
        <fullName evidence="1">Uncharacterized protein</fullName>
    </submittedName>
</protein>
<dbReference type="OrthoDB" id="7836157at2"/>
<sequence>MGKPKLKKFKGDNDNNIFDIDIPDVKVDGKKGFDAVILPGEIGDYTIEQKGKKFTLTDDDGGIYKLKKIESVVFDGDTVGTADDMVFNTSLGTVMSPDTSIDLSGQTTGGNLLVGSGIPASDFVVVRSEADGLELGLSIIYRQGPSVDPVSVDPDGTVHFLVNDGSQSTVNGSSDDNAGRAAWSFQYSAITGLNGETTDLGDFTFMLKIDVDVTEGVDYRTFTMVDPGFAIPNATGMYWVDEDNTPVIGDDGGNTNVAQNSENFAFGFINNYIDADPDTPGMQSYTGDGFPEGEFDIVLEAYNAGGDLIASNHIVVDVFDFI</sequence>
<gene>
    <name evidence="1" type="ORF">SAMN04488523_11043</name>
</gene>
<dbReference type="RefSeq" id="WP_093924493.1">
    <property type="nucleotide sequence ID" value="NZ_FOMW01000010.1"/>
</dbReference>
<dbReference type="Proteomes" id="UP000198977">
    <property type="component" value="Unassembled WGS sequence"/>
</dbReference>